<accession>A0A803JTY3</accession>
<evidence type="ECO:0000256" key="14">
    <source>
        <dbReference type="RuleBase" id="RU000688"/>
    </source>
</evidence>
<evidence type="ECO:0000256" key="4">
    <source>
        <dbReference type="ARBA" id="ARBA00022692"/>
    </source>
</evidence>
<feature type="transmembrane region" description="Helical" evidence="15">
    <location>
        <begin position="171"/>
        <end position="189"/>
    </location>
</feature>
<dbReference type="Xenbase" id="XB-GENE-963709">
    <property type="gene designation" value="ednrb"/>
</dbReference>
<evidence type="ECO:0000256" key="9">
    <source>
        <dbReference type="ARBA" id="ARBA00023157"/>
    </source>
</evidence>
<feature type="transmembrane region" description="Helical" evidence="15">
    <location>
        <begin position="210"/>
        <end position="230"/>
    </location>
</feature>
<dbReference type="InterPro" id="IPR017452">
    <property type="entry name" value="GPCR_Rhodpsn_7TM"/>
</dbReference>
<dbReference type="PRINTS" id="PR00571">
    <property type="entry name" value="ENDOTHELINBR"/>
</dbReference>
<feature type="signal peptide" evidence="16">
    <location>
        <begin position="1"/>
        <end position="23"/>
    </location>
</feature>
<evidence type="ECO:0000256" key="3">
    <source>
        <dbReference type="ARBA" id="ARBA00022475"/>
    </source>
</evidence>
<dbReference type="InterPro" id="IPR001112">
    <property type="entry name" value="ETB_rcpt"/>
</dbReference>
<dbReference type="InterPro" id="IPR000499">
    <property type="entry name" value="Endthln_rcpt"/>
</dbReference>
<dbReference type="PROSITE" id="PS50262">
    <property type="entry name" value="G_PROTEIN_RECEP_F1_2"/>
    <property type="match status" value="1"/>
</dbReference>
<keyword evidence="9" id="KW-1015">Disulfide bond</keyword>
<keyword evidence="16" id="KW-0732">Signal</keyword>
<feature type="transmembrane region" description="Helical" evidence="15">
    <location>
        <begin position="267"/>
        <end position="293"/>
    </location>
</feature>
<evidence type="ECO:0000256" key="7">
    <source>
        <dbReference type="ARBA" id="ARBA00023136"/>
    </source>
</evidence>
<dbReference type="GeneTree" id="ENSGT01150000286932"/>
<name>A0A803JTY3_XENTR</name>
<keyword evidence="7 15" id="KW-0472">Membrane</keyword>
<keyword evidence="8" id="KW-0564">Palmitate</keyword>
<feature type="domain" description="G-protein coupled receptors family 1 profile" evidence="17">
    <location>
        <begin position="110"/>
        <end position="337"/>
    </location>
</feature>
<evidence type="ECO:0000256" key="16">
    <source>
        <dbReference type="SAM" id="SignalP"/>
    </source>
</evidence>
<evidence type="ECO:0000256" key="15">
    <source>
        <dbReference type="SAM" id="Phobius"/>
    </source>
</evidence>
<dbReference type="PROSITE" id="PS00237">
    <property type="entry name" value="G_PROTEIN_RECEP_F1_1"/>
    <property type="match status" value="1"/>
</dbReference>
<dbReference type="Ensembl" id="ENSXETT00000111885">
    <property type="protein sequence ID" value="ENSXETP00000111434"/>
    <property type="gene ID" value="ENSXETG00000015454"/>
</dbReference>
<evidence type="ECO:0000256" key="8">
    <source>
        <dbReference type="ARBA" id="ARBA00023139"/>
    </source>
</evidence>
<evidence type="ECO:0000256" key="10">
    <source>
        <dbReference type="ARBA" id="ARBA00023170"/>
    </source>
</evidence>
<organism evidence="18">
    <name type="scientific">Xenopus tropicalis</name>
    <name type="common">Western clawed frog</name>
    <name type="synonym">Silurana tropicalis</name>
    <dbReference type="NCBI Taxonomy" id="8364"/>
    <lineage>
        <taxon>Eukaryota</taxon>
        <taxon>Metazoa</taxon>
        <taxon>Chordata</taxon>
        <taxon>Craniata</taxon>
        <taxon>Vertebrata</taxon>
        <taxon>Euteleostomi</taxon>
        <taxon>Amphibia</taxon>
        <taxon>Batrachia</taxon>
        <taxon>Anura</taxon>
        <taxon>Pipoidea</taxon>
        <taxon>Pipidae</taxon>
        <taxon>Xenopodinae</taxon>
        <taxon>Xenopus</taxon>
        <taxon>Silurana</taxon>
    </lineage>
</organism>
<dbReference type="AlphaFoldDB" id="A0A803JTY3"/>
<dbReference type="PANTHER" id="PTHR46099:SF3">
    <property type="entry name" value="ENDOTHELIN RECEPTOR TYPE B"/>
    <property type="match status" value="1"/>
</dbReference>
<keyword evidence="11 14" id="KW-0807">Transducer</keyword>
<dbReference type="Pfam" id="PF00001">
    <property type="entry name" value="7tm_1"/>
    <property type="match status" value="1"/>
</dbReference>
<evidence type="ECO:0000256" key="12">
    <source>
        <dbReference type="ARBA" id="ARBA00023288"/>
    </source>
</evidence>
<keyword evidence="5 15" id="KW-1133">Transmembrane helix</keyword>
<sequence>MMHNAKYCITLTALLGFTIVAFGEEYGSSSKPSSNGRLSFLEGMTTTMNSSFLKALDANASIQNIQANKSLLNGKNKFPPMCDGQTEIKDTFRYITSVISCLIFIVGITGNSALLRIIYKNTCMRNGPYILIASLALGDLLHIIIDIPITTYKLLAQDWPFGVEICKLVPFLQKATVGITMLSLCALSIDRYRAVASWAHVKTTGVSKWIAVEIAFIWLVSSALAIPEVIGYDLIVTNYRGELLQTCMLHPIQTSAFMRFYKTYKDMWLFSFYFCLPLVLTAVFYTLMTFELFRKKNGMALAITDTLRQRREIAKMVFYLVLVYAVCWLPLHLSRILKFTFYDEKDAKRCDFLSNPFTTDQHHATADLTSNICRSSLLLAPPCLFLTNCQSCSLVLRPPLVYPSFSPKLLFHCLGHVPSGGLFMTCNKFNKSHTAIQWPYKLVIGSNMNTTKGKHVEHLREPVTLRSNSKFHFIMLVFC</sequence>
<dbReference type="PRINTS" id="PR00237">
    <property type="entry name" value="GPCRRHODOPSN"/>
</dbReference>
<dbReference type="GO" id="GO:0048484">
    <property type="term" value="P:enteric nervous system development"/>
    <property type="evidence" value="ECO:0007669"/>
    <property type="project" value="InterPro"/>
</dbReference>
<dbReference type="GO" id="GO:0042310">
    <property type="term" value="P:vasoconstriction"/>
    <property type="evidence" value="ECO:0007669"/>
    <property type="project" value="InterPro"/>
</dbReference>
<dbReference type="PRINTS" id="PR00366">
    <property type="entry name" value="ENDOTHELINR"/>
</dbReference>
<evidence type="ECO:0000256" key="2">
    <source>
        <dbReference type="ARBA" id="ARBA00015019"/>
    </source>
</evidence>
<comment type="similarity">
    <text evidence="14">Belongs to the G-protein coupled receptor 1 family.</text>
</comment>
<reference evidence="18" key="1">
    <citation type="journal article" date="2010" name="Science">
        <title>The genome of the Western clawed frog Xenopus tropicalis.</title>
        <authorList>
            <person name="Hellsten U."/>
            <person name="Harland R.M."/>
            <person name="Gilchrist M.J."/>
            <person name="Hendrix D."/>
            <person name="Jurka J."/>
            <person name="Kapitonov V."/>
            <person name="Ovcharenko I."/>
            <person name="Putnam N.H."/>
            <person name="Shu S."/>
            <person name="Taher L."/>
            <person name="Blitz I.L."/>
            <person name="Blumberg B."/>
            <person name="Dichmann D.S."/>
            <person name="Dubchak I."/>
            <person name="Amaya E."/>
            <person name="Detter J.C."/>
            <person name="Fletcher R."/>
            <person name="Gerhard D.S."/>
            <person name="Goodstein D."/>
            <person name="Graves T."/>
            <person name="Grigoriev I.V."/>
            <person name="Grimwood J."/>
            <person name="Kawashima T."/>
            <person name="Lindquist E."/>
            <person name="Lucas S.M."/>
            <person name="Mead P.E."/>
            <person name="Mitros T."/>
            <person name="Ogino H."/>
            <person name="Ohta Y."/>
            <person name="Poliakov A.V."/>
            <person name="Pollet N."/>
            <person name="Robert J."/>
            <person name="Salamov A."/>
            <person name="Sater A.K."/>
            <person name="Schmutz J."/>
            <person name="Terry A."/>
            <person name="Vize P.D."/>
            <person name="Warren W.C."/>
            <person name="Wells D."/>
            <person name="Wills A."/>
            <person name="Wilson R.K."/>
            <person name="Zimmerman L.B."/>
            <person name="Zorn A.M."/>
            <person name="Grainger R."/>
            <person name="Grammer T."/>
            <person name="Khokha M.K."/>
            <person name="Richardson P.M."/>
            <person name="Rokhsar D.S."/>
        </authorList>
    </citation>
    <scope>NUCLEOTIDE SEQUENCE [LARGE SCALE GENOMIC DNA]</scope>
    <source>
        <strain evidence="18">Nigerian</strain>
    </source>
</reference>
<evidence type="ECO:0000313" key="18">
    <source>
        <dbReference type="Ensembl" id="ENSXETP00000111434"/>
    </source>
</evidence>
<evidence type="ECO:0000256" key="13">
    <source>
        <dbReference type="ARBA" id="ARBA00032475"/>
    </source>
</evidence>
<dbReference type="Bgee" id="ENSXETG00000015454">
    <property type="expression patterns" value="Expressed in ovary and 7 other cell types or tissues"/>
</dbReference>
<keyword evidence="6 14" id="KW-0297">G-protein coupled receptor</keyword>
<evidence type="ECO:0000256" key="11">
    <source>
        <dbReference type="ARBA" id="ARBA00023224"/>
    </source>
</evidence>
<keyword evidence="10 14" id="KW-0675">Receptor</keyword>
<evidence type="ECO:0000256" key="6">
    <source>
        <dbReference type="ARBA" id="ARBA00023040"/>
    </source>
</evidence>
<evidence type="ECO:0000256" key="5">
    <source>
        <dbReference type="ARBA" id="ARBA00022989"/>
    </source>
</evidence>
<feature type="transmembrane region" description="Helical" evidence="15">
    <location>
        <begin position="129"/>
        <end position="151"/>
    </location>
</feature>
<keyword evidence="3" id="KW-1003">Cell membrane</keyword>
<gene>
    <name evidence="18" type="primary">ednrb</name>
</gene>
<dbReference type="GO" id="GO:0004962">
    <property type="term" value="F:endothelin receptor activity"/>
    <property type="evidence" value="ECO:0007669"/>
    <property type="project" value="InterPro"/>
</dbReference>
<reference evidence="18" key="2">
    <citation type="submission" date="2021-03" db="UniProtKB">
        <authorList>
            <consortium name="Ensembl"/>
        </authorList>
    </citation>
    <scope>IDENTIFICATION</scope>
</reference>
<keyword evidence="4 14" id="KW-0812">Transmembrane</keyword>
<evidence type="ECO:0000259" key="17">
    <source>
        <dbReference type="PROSITE" id="PS50262"/>
    </source>
</evidence>
<proteinExistence type="inferred from homology"/>
<protein>
    <recommendedName>
        <fullName evidence="2">Endothelin receptor type B</fullName>
    </recommendedName>
    <alternativeName>
        <fullName evidence="13">Endothelin receptor non-selective type</fullName>
    </alternativeName>
</protein>
<dbReference type="InterPro" id="IPR051193">
    <property type="entry name" value="GPCR_endothelin_rcpt"/>
</dbReference>
<dbReference type="SUPFAM" id="SSF81321">
    <property type="entry name" value="Family A G protein-coupled receptor-like"/>
    <property type="match status" value="1"/>
</dbReference>
<comment type="subcellular location">
    <subcellularLocation>
        <location evidence="1">Cell membrane</location>
        <topology evidence="1">Multi-pass membrane protein</topology>
    </subcellularLocation>
</comment>
<dbReference type="PANTHER" id="PTHR46099">
    <property type="entry name" value="G_PROTEIN_RECEP_F1_2 DOMAIN-CONTAINING PROTEIN"/>
    <property type="match status" value="1"/>
</dbReference>
<evidence type="ECO:0000256" key="1">
    <source>
        <dbReference type="ARBA" id="ARBA00004651"/>
    </source>
</evidence>
<keyword evidence="12" id="KW-0449">Lipoprotein</keyword>
<dbReference type="GO" id="GO:0008217">
    <property type="term" value="P:regulation of blood pressure"/>
    <property type="evidence" value="ECO:0007669"/>
    <property type="project" value="InterPro"/>
</dbReference>
<feature type="chain" id="PRO_5031421181" description="Endothelin receptor type B" evidence="16">
    <location>
        <begin position="24"/>
        <end position="479"/>
    </location>
</feature>
<dbReference type="GO" id="GO:0005886">
    <property type="term" value="C:plasma membrane"/>
    <property type="evidence" value="ECO:0007669"/>
    <property type="project" value="UniProtKB-SubCell"/>
</dbReference>
<dbReference type="Gene3D" id="1.20.1070.10">
    <property type="entry name" value="Rhodopsin 7-helix transmembrane proteins"/>
    <property type="match status" value="1"/>
</dbReference>
<dbReference type="InterPro" id="IPR000276">
    <property type="entry name" value="GPCR_Rhodpsn"/>
</dbReference>
<dbReference type="InParanoid" id="A0A803JTY3"/>
<feature type="transmembrane region" description="Helical" evidence="15">
    <location>
        <begin position="313"/>
        <end position="331"/>
    </location>
</feature>
<feature type="transmembrane region" description="Helical" evidence="15">
    <location>
        <begin position="94"/>
        <end position="117"/>
    </location>
</feature>